<reference evidence="2" key="1">
    <citation type="submission" date="2019-06" db="EMBL/GenBank/DDBJ databases">
        <authorList>
            <person name="Zheng W."/>
        </authorList>
    </citation>
    <scope>NUCLEOTIDE SEQUENCE</scope>
    <source>
        <strain evidence="2">QDHG01</strain>
    </source>
</reference>
<keyword evidence="1" id="KW-0812">Transmembrane</keyword>
<proteinExistence type="predicted"/>
<keyword evidence="1" id="KW-0472">Membrane</keyword>
<evidence type="ECO:0000256" key="1">
    <source>
        <dbReference type="SAM" id="Phobius"/>
    </source>
</evidence>
<sequence length="129" mass="15213">MIEQYLEMKDPLRSLKKPLLQSKQFQSPKENDKAPFAILGIILIIVALNITIWFARKYLGVKMSFESEQMPQSSKVKSFMQFDSEEIQEDSNFLVWIIIDIIILQVAYLLWKWHSSKQSPAFIQKIFTR</sequence>
<dbReference type="Proteomes" id="UP000785679">
    <property type="component" value="Unassembled WGS sequence"/>
</dbReference>
<accession>A0A8J8NGX3</accession>
<feature type="transmembrane region" description="Helical" evidence="1">
    <location>
        <begin position="93"/>
        <end position="111"/>
    </location>
</feature>
<evidence type="ECO:0000313" key="2">
    <source>
        <dbReference type="EMBL" id="TNV75157.1"/>
    </source>
</evidence>
<dbReference type="AlphaFoldDB" id="A0A8J8NGX3"/>
<keyword evidence="1" id="KW-1133">Transmembrane helix</keyword>
<protein>
    <submittedName>
        <fullName evidence="2">Uncharacterized protein</fullName>
    </submittedName>
</protein>
<evidence type="ECO:0000313" key="3">
    <source>
        <dbReference type="Proteomes" id="UP000785679"/>
    </source>
</evidence>
<gene>
    <name evidence="2" type="ORF">FGO68_gene11293</name>
</gene>
<name>A0A8J8NGX3_HALGN</name>
<dbReference type="EMBL" id="RRYP01016279">
    <property type="protein sequence ID" value="TNV75157.1"/>
    <property type="molecule type" value="Genomic_DNA"/>
</dbReference>
<feature type="transmembrane region" description="Helical" evidence="1">
    <location>
        <begin position="36"/>
        <end position="55"/>
    </location>
</feature>
<keyword evidence="3" id="KW-1185">Reference proteome</keyword>
<organism evidence="2 3">
    <name type="scientific">Halteria grandinella</name>
    <dbReference type="NCBI Taxonomy" id="5974"/>
    <lineage>
        <taxon>Eukaryota</taxon>
        <taxon>Sar</taxon>
        <taxon>Alveolata</taxon>
        <taxon>Ciliophora</taxon>
        <taxon>Intramacronucleata</taxon>
        <taxon>Spirotrichea</taxon>
        <taxon>Stichotrichia</taxon>
        <taxon>Sporadotrichida</taxon>
        <taxon>Halteriidae</taxon>
        <taxon>Halteria</taxon>
    </lineage>
</organism>
<comment type="caution">
    <text evidence="2">The sequence shown here is derived from an EMBL/GenBank/DDBJ whole genome shotgun (WGS) entry which is preliminary data.</text>
</comment>